<keyword evidence="2" id="KW-1185">Reference proteome</keyword>
<evidence type="ECO:0000313" key="2">
    <source>
        <dbReference type="Proteomes" id="UP000789920"/>
    </source>
</evidence>
<dbReference type="EMBL" id="CAJVQC010040956">
    <property type="protein sequence ID" value="CAG8771982.1"/>
    <property type="molecule type" value="Genomic_DNA"/>
</dbReference>
<comment type="caution">
    <text evidence="1">The sequence shown here is derived from an EMBL/GenBank/DDBJ whole genome shotgun (WGS) entry which is preliminary data.</text>
</comment>
<protein>
    <submittedName>
        <fullName evidence="1">11030_t:CDS:1</fullName>
    </submittedName>
</protein>
<sequence length="63" mass="7448">DLDQLNTPYLPDEYYEKELFNTEDILRQQQTHNIKLDIQATLKTLINRISPTNNHRLGLVLIL</sequence>
<evidence type="ECO:0000313" key="1">
    <source>
        <dbReference type="EMBL" id="CAG8771982.1"/>
    </source>
</evidence>
<gene>
    <name evidence="1" type="ORF">RPERSI_LOCUS16517</name>
</gene>
<feature type="non-terminal residue" evidence="1">
    <location>
        <position position="1"/>
    </location>
</feature>
<dbReference type="Proteomes" id="UP000789920">
    <property type="component" value="Unassembled WGS sequence"/>
</dbReference>
<reference evidence="1" key="1">
    <citation type="submission" date="2021-06" db="EMBL/GenBank/DDBJ databases">
        <authorList>
            <person name="Kallberg Y."/>
            <person name="Tangrot J."/>
            <person name="Rosling A."/>
        </authorList>
    </citation>
    <scope>NUCLEOTIDE SEQUENCE</scope>
    <source>
        <strain evidence="1">MA461A</strain>
    </source>
</reference>
<accession>A0ACA9R106</accession>
<organism evidence="1 2">
    <name type="scientific">Racocetra persica</name>
    <dbReference type="NCBI Taxonomy" id="160502"/>
    <lineage>
        <taxon>Eukaryota</taxon>
        <taxon>Fungi</taxon>
        <taxon>Fungi incertae sedis</taxon>
        <taxon>Mucoromycota</taxon>
        <taxon>Glomeromycotina</taxon>
        <taxon>Glomeromycetes</taxon>
        <taxon>Diversisporales</taxon>
        <taxon>Gigasporaceae</taxon>
        <taxon>Racocetra</taxon>
    </lineage>
</organism>
<feature type="non-terminal residue" evidence="1">
    <location>
        <position position="63"/>
    </location>
</feature>
<proteinExistence type="predicted"/>
<name>A0ACA9R106_9GLOM</name>